<keyword evidence="3" id="KW-0732">Signal</keyword>
<dbReference type="Gene3D" id="2.130.10.10">
    <property type="entry name" value="YVTN repeat-like/Quinoprotein amine dehydrogenase"/>
    <property type="match status" value="1"/>
</dbReference>
<dbReference type="GO" id="GO:0017057">
    <property type="term" value="F:6-phosphogluconolactonase activity"/>
    <property type="evidence" value="ECO:0007669"/>
    <property type="project" value="TreeGrafter"/>
</dbReference>
<accession>A0A4R3VX52</accession>
<dbReference type="InterPro" id="IPR011048">
    <property type="entry name" value="Haem_d1_sf"/>
</dbReference>
<dbReference type="InterPro" id="IPR015943">
    <property type="entry name" value="WD40/YVTN_repeat-like_dom_sf"/>
</dbReference>
<evidence type="ECO:0000313" key="5">
    <source>
        <dbReference type="Proteomes" id="UP000295197"/>
    </source>
</evidence>
<keyword evidence="5" id="KW-1185">Reference proteome</keyword>
<organism evidence="4 5">
    <name type="scientific">Sphingobacterium alimentarium</name>
    <dbReference type="NCBI Taxonomy" id="797292"/>
    <lineage>
        <taxon>Bacteria</taxon>
        <taxon>Pseudomonadati</taxon>
        <taxon>Bacteroidota</taxon>
        <taxon>Sphingobacteriia</taxon>
        <taxon>Sphingobacteriales</taxon>
        <taxon>Sphingobacteriaceae</taxon>
        <taxon>Sphingobacterium</taxon>
    </lineage>
</organism>
<feature type="signal peptide" evidence="3">
    <location>
        <begin position="1"/>
        <end position="25"/>
    </location>
</feature>
<evidence type="ECO:0000256" key="3">
    <source>
        <dbReference type="SAM" id="SignalP"/>
    </source>
</evidence>
<evidence type="ECO:0000313" key="4">
    <source>
        <dbReference type="EMBL" id="TCV20723.1"/>
    </source>
</evidence>
<keyword evidence="2" id="KW-0313">Glucose metabolism</keyword>
<dbReference type="PANTHER" id="PTHR30344:SF1">
    <property type="entry name" value="6-PHOSPHOGLUCONOLACTONASE"/>
    <property type="match status" value="1"/>
</dbReference>
<reference evidence="4 5" key="1">
    <citation type="submission" date="2019-03" db="EMBL/GenBank/DDBJ databases">
        <title>Genomic Encyclopedia of Type Strains, Phase IV (KMG-IV): sequencing the most valuable type-strain genomes for metagenomic binning, comparative biology and taxonomic classification.</title>
        <authorList>
            <person name="Goeker M."/>
        </authorList>
    </citation>
    <scope>NUCLEOTIDE SEQUENCE [LARGE SCALE GENOMIC DNA]</scope>
    <source>
        <strain evidence="4 5">DSM 22362</strain>
    </source>
</reference>
<dbReference type="InterPro" id="IPR050282">
    <property type="entry name" value="Cycloisomerase_2"/>
</dbReference>
<dbReference type="PANTHER" id="PTHR30344">
    <property type="entry name" value="6-PHOSPHOGLUCONOLACTONASE-RELATED"/>
    <property type="match status" value="1"/>
</dbReference>
<dbReference type="Pfam" id="PF10282">
    <property type="entry name" value="Lactonase"/>
    <property type="match status" value="1"/>
</dbReference>
<dbReference type="EMBL" id="SMBZ01000001">
    <property type="protein sequence ID" value="TCV20723.1"/>
    <property type="molecule type" value="Genomic_DNA"/>
</dbReference>
<dbReference type="Proteomes" id="UP000295197">
    <property type="component" value="Unassembled WGS sequence"/>
</dbReference>
<dbReference type="InterPro" id="IPR019405">
    <property type="entry name" value="Lactonase_7-beta_prop"/>
</dbReference>
<protein>
    <submittedName>
        <fullName evidence="4">6-phosphogluconolactonase</fullName>
    </submittedName>
</protein>
<evidence type="ECO:0000256" key="2">
    <source>
        <dbReference type="ARBA" id="ARBA00022526"/>
    </source>
</evidence>
<proteinExistence type="inferred from homology"/>
<dbReference type="AlphaFoldDB" id="A0A4R3VX52"/>
<evidence type="ECO:0000256" key="1">
    <source>
        <dbReference type="ARBA" id="ARBA00005564"/>
    </source>
</evidence>
<dbReference type="GO" id="GO:0006006">
    <property type="term" value="P:glucose metabolic process"/>
    <property type="evidence" value="ECO:0007669"/>
    <property type="project" value="UniProtKB-KW"/>
</dbReference>
<name>A0A4R3VX52_9SPHI</name>
<sequence>MKSKSSSLIFFLLTTVIFHMETLYAQTQTMYVGTYTNQSESKGVYIYNLDEHSGKVELSKTIPMSNPSFLARKGDILYAVNEDNEGMLIAYDLKQAKVLSEVSTNGMHPCHVALSPRDSIVIVSNYSSGSLVLYSLRDDGSIKSQDDFMAFAGSSVNKERQQESHIHSAFFKRDGSRVFVSDLGADLIYVFEIIQKEDKFNLHKVQEINTKAGGGPRHLVFSKDEKTIYSVLELTGEIEVFQQNGDKWVSKQIVPMYTADFNGEHGGADIKMSKNGKYLYATNRGTANTLATYQVNNKGLLQSKKIQFVEGDSPRNVNISPGGKLLLISNQNSNNITVFSKNGNKKNSVDVPKPVCVIF</sequence>
<comment type="caution">
    <text evidence="4">The sequence shown here is derived from an EMBL/GenBank/DDBJ whole genome shotgun (WGS) entry which is preliminary data.</text>
</comment>
<keyword evidence="2" id="KW-0119">Carbohydrate metabolism</keyword>
<dbReference type="SUPFAM" id="SSF51004">
    <property type="entry name" value="C-terminal (heme d1) domain of cytochrome cd1-nitrite reductase"/>
    <property type="match status" value="1"/>
</dbReference>
<comment type="similarity">
    <text evidence="1">Belongs to the cycloisomerase 2 family.</text>
</comment>
<feature type="chain" id="PRO_5021023447" evidence="3">
    <location>
        <begin position="26"/>
        <end position="359"/>
    </location>
</feature>
<gene>
    <name evidence="4" type="ORF">EDC17_100163</name>
</gene>